<evidence type="ECO:0000259" key="2">
    <source>
        <dbReference type="SMART" id="SM00563"/>
    </source>
</evidence>
<dbReference type="OrthoDB" id="5567124at2759"/>
<dbReference type="GO" id="GO:0016287">
    <property type="term" value="F:glycerone-phosphate O-acyltransferase activity"/>
    <property type="evidence" value="ECO:0007669"/>
    <property type="project" value="TreeGrafter"/>
</dbReference>
<feature type="transmembrane region" description="Helical" evidence="1">
    <location>
        <begin position="337"/>
        <end position="365"/>
    </location>
</feature>
<dbReference type="InterPro" id="IPR002123">
    <property type="entry name" value="Plipid/glycerol_acylTrfase"/>
</dbReference>
<dbReference type="PANTHER" id="PTHR31605">
    <property type="entry name" value="GLYCEROL-3-PHOSPHATE O-ACYLTRANSFERASE 1"/>
    <property type="match status" value="1"/>
</dbReference>
<evidence type="ECO:0000313" key="4">
    <source>
        <dbReference type="Proteomes" id="UP000307440"/>
    </source>
</evidence>
<proteinExistence type="predicted"/>
<dbReference type="Proteomes" id="UP000307440">
    <property type="component" value="Unassembled WGS sequence"/>
</dbReference>
<protein>
    <submittedName>
        <fullName evidence="3">Acyltransferase-domain-containing protein</fullName>
    </submittedName>
</protein>
<keyword evidence="3" id="KW-0012">Acyltransferase</keyword>
<dbReference type="EMBL" id="ML210214">
    <property type="protein sequence ID" value="TFK23664.1"/>
    <property type="molecule type" value="Genomic_DNA"/>
</dbReference>
<name>A0A5C3KT84_COPMA</name>
<sequence length="531" mass="60644">MSTPVGSPTPWSYVLIRLLFRFVLKIFYGSIVIENTEFVPETGKPCIVCANHSNSLTDALMLITSVPPQKRNMLRMTAKASIFGQRNFTSWLIESTGTVPIQRRKDNADGTADNTQVMLKLMEAVEMGDAVCMFPEGISRFHPEIAPLKTGVARMVTDILGRNRDNPDFEISVLPCAITYMHRQHFRSDVLVTFQKPLVFSPKTHPELVPPVDFADVKRVTQDLQESISSGLLDAPKWELIRSAKLAAGMYAPLGTRMPLGEYVRLARKFLELFKSCQTDGIDVDTSASVDPPAVRELCRDLKAYQDQLARWGVKDDRIRRPPLRRPVILFRMSIRLTWLIILLTTSLPGLILWAPVFLTTYIAVRSFKKTGPVLDTWDEIAQYKLIYGLLSGGVVWALVVIFTWPIAFITIPLTPAMMWITLRWFEDTVSTFRAFTALYRLLQIGKPALKRMREQRIDLHSRVANLAMNVLGLPAEPEKHFAKIGGREKGRITGDWDERARYFSIKRRRKRDWNEVLRLYDKVDYPVEDN</sequence>
<accession>A0A5C3KT84</accession>
<dbReference type="SUPFAM" id="SSF69593">
    <property type="entry name" value="Glycerol-3-phosphate (1)-acyltransferase"/>
    <property type="match status" value="1"/>
</dbReference>
<dbReference type="Pfam" id="PF01553">
    <property type="entry name" value="Acyltransferase"/>
    <property type="match status" value="1"/>
</dbReference>
<dbReference type="SMART" id="SM00563">
    <property type="entry name" value="PlsC"/>
    <property type="match status" value="1"/>
</dbReference>
<evidence type="ECO:0000313" key="3">
    <source>
        <dbReference type="EMBL" id="TFK23664.1"/>
    </source>
</evidence>
<dbReference type="CDD" id="cd07992">
    <property type="entry name" value="LPLAT_AAK14816-like"/>
    <property type="match status" value="1"/>
</dbReference>
<keyword evidence="1" id="KW-0472">Membrane</keyword>
<dbReference type="GO" id="GO:0004366">
    <property type="term" value="F:glycerol-3-phosphate O-acyltransferase activity"/>
    <property type="evidence" value="ECO:0007669"/>
    <property type="project" value="TreeGrafter"/>
</dbReference>
<dbReference type="InterPro" id="IPR052744">
    <property type="entry name" value="GPAT/DAPAT"/>
</dbReference>
<keyword evidence="1" id="KW-1133">Transmembrane helix</keyword>
<reference evidence="3 4" key="1">
    <citation type="journal article" date="2019" name="Nat. Ecol. Evol.">
        <title>Megaphylogeny resolves global patterns of mushroom evolution.</title>
        <authorList>
            <person name="Varga T."/>
            <person name="Krizsan K."/>
            <person name="Foldi C."/>
            <person name="Dima B."/>
            <person name="Sanchez-Garcia M."/>
            <person name="Sanchez-Ramirez S."/>
            <person name="Szollosi G.J."/>
            <person name="Szarkandi J.G."/>
            <person name="Papp V."/>
            <person name="Albert L."/>
            <person name="Andreopoulos W."/>
            <person name="Angelini C."/>
            <person name="Antonin V."/>
            <person name="Barry K.W."/>
            <person name="Bougher N.L."/>
            <person name="Buchanan P."/>
            <person name="Buyck B."/>
            <person name="Bense V."/>
            <person name="Catcheside P."/>
            <person name="Chovatia M."/>
            <person name="Cooper J."/>
            <person name="Damon W."/>
            <person name="Desjardin D."/>
            <person name="Finy P."/>
            <person name="Geml J."/>
            <person name="Haridas S."/>
            <person name="Hughes K."/>
            <person name="Justo A."/>
            <person name="Karasinski D."/>
            <person name="Kautmanova I."/>
            <person name="Kiss B."/>
            <person name="Kocsube S."/>
            <person name="Kotiranta H."/>
            <person name="LaButti K.M."/>
            <person name="Lechner B.E."/>
            <person name="Liimatainen K."/>
            <person name="Lipzen A."/>
            <person name="Lukacs Z."/>
            <person name="Mihaltcheva S."/>
            <person name="Morgado L.N."/>
            <person name="Niskanen T."/>
            <person name="Noordeloos M.E."/>
            <person name="Ohm R.A."/>
            <person name="Ortiz-Santana B."/>
            <person name="Ovrebo C."/>
            <person name="Racz N."/>
            <person name="Riley R."/>
            <person name="Savchenko A."/>
            <person name="Shiryaev A."/>
            <person name="Soop K."/>
            <person name="Spirin V."/>
            <person name="Szebenyi C."/>
            <person name="Tomsovsky M."/>
            <person name="Tulloss R.E."/>
            <person name="Uehling J."/>
            <person name="Grigoriev I.V."/>
            <person name="Vagvolgyi C."/>
            <person name="Papp T."/>
            <person name="Martin F.M."/>
            <person name="Miettinen O."/>
            <person name="Hibbett D.S."/>
            <person name="Nagy L.G."/>
        </authorList>
    </citation>
    <scope>NUCLEOTIDE SEQUENCE [LARGE SCALE GENOMIC DNA]</scope>
    <source>
        <strain evidence="3 4">CBS 121175</strain>
    </source>
</reference>
<keyword evidence="4" id="KW-1185">Reference proteome</keyword>
<feature type="transmembrane region" description="Helical" evidence="1">
    <location>
        <begin position="386"/>
        <end position="412"/>
    </location>
</feature>
<dbReference type="PANTHER" id="PTHR31605:SF0">
    <property type="entry name" value="GLYCEROL-3-PHOSPHATE O-ACYLTRANSFERASE 1"/>
    <property type="match status" value="1"/>
</dbReference>
<keyword evidence="1" id="KW-0812">Transmembrane</keyword>
<dbReference type="AlphaFoldDB" id="A0A5C3KT84"/>
<gene>
    <name evidence="3" type="ORF">FA15DRAFT_593733</name>
</gene>
<dbReference type="GO" id="GO:0008654">
    <property type="term" value="P:phospholipid biosynthetic process"/>
    <property type="evidence" value="ECO:0007669"/>
    <property type="project" value="TreeGrafter"/>
</dbReference>
<feature type="domain" description="Phospholipid/glycerol acyltransferase" evidence="2">
    <location>
        <begin position="46"/>
        <end position="181"/>
    </location>
</feature>
<keyword evidence="3" id="KW-0808">Transferase</keyword>
<evidence type="ECO:0000256" key="1">
    <source>
        <dbReference type="SAM" id="Phobius"/>
    </source>
</evidence>
<organism evidence="3 4">
    <name type="scientific">Coprinopsis marcescibilis</name>
    <name type="common">Agaric fungus</name>
    <name type="synonym">Psathyrella marcescibilis</name>
    <dbReference type="NCBI Taxonomy" id="230819"/>
    <lineage>
        <taxon>Eukaryota</taxon>
        <taxon>Fungi</taxon>
        <taxon>Dikarya</taxon>
        <taxon>Basidiomycota</taxon>
        <taxon>Agaricomycotina</taxon>
        <taxon>Agaricomycetes</taxon>
        <taxon>Agaricomycetidae</taxon>
        <taxon>Agaricales</taxon>
        <taxon>Agaricineae</taxon>
        <taxon>Psathyrellaceae</taxon>
        <taxon>Coprinopsis</taxon>
    </lineage>
</organism>